<dbReference type="InterPro" id="IPR020841">
    <property type="entry name" value="PKS_Beta-ketoAc_synthase_dom"/>
</dbReference>
<dbReference type="PANTHER" id="PTHR11712">
    <property type="entry name" value="POLYKETIDE SYNTHASE-RELATED"/>
    <property type="match status" value="1"/>
</dbReference>
<dbReference type="SUPFAM" id="SSF53901">
    <property type="entry name" value="Thiolase-like"/>
    <property type="match status" value="2"/>
</dbReference>
<dbReference type="Gene3D" id="3.40.47.10">
    <property type="match status" value="1"/>
</dbReference>
<protein>
    <submittedName>
        <fullName evidence="5">3-oxoacyl-[acyl-carrier-protein] synthase 2</fullName>
        <ecNumber evidence="5">2.3.1.179</ecNumber>
    </submittedName>
</protein>
<dbReference type="EC" id="2.3.1.179" evidence="5"/>
<feature type="domain" description="Ketosynthase family 3 (KS3)" evidence="4">
    <location>
        <begin position="10"/>
        <end position="397"/>
    </location>
</feature>
<dbReference type="Pfam" id="PF02801">
    <property type="entry name" value="Ketoacyl-synt_C"/>
    <property type="match status" value="1"/>
</dbReference>
<comment type="similarity">
    <text evidence="1 3">Belongs to the thiolase-like superfamily. Beta-ketoacyl-ACP synthases family.</text>
</comment>
<evidence type="ECO:0000313" key="5">
    <source>
        <dbReference type="EMBL" id="CAH1058198.1"/>
    </source>
</evidence>
<dbReference type="Pfam" id="PF00109">
    <property type="entry name" value="ketoacyl-synt"/>
    <property type="match status" value="1"/>
</dbReference>
<evidence type="ECO:0000259" key="4">
    <source>
        <dbReference type="PROSITE" id="PS52004"/>
    </source>
</evidence>
<organism evidence="5 6">
    <name type="scientific">Paenibacillus pseudetheri</name>
    <dbReference type="NCBI Taxonomy" id="2897682"/>
    <lineage>
        <taxon>Bacteria</taxon>
        <taxon>Bacillati</taxon>
        <taxon>Bacillota</taxon>
        <taxon>Bacilli</taxon>
        <taxon>Bacillales</taxon>
        <taxon>Paenibacillaceae</taxon>
        <taxon>Paenibacillus</taxon>
    </lineage>
</organism>
<keyword evidence="2 3" id="KW-0808">Transferase</keyword>
<dbReference type="InterPro" id="IPR016039">
    <property type="entry name" value="Thiolase-like"/>
</dbReference>
<evidence type="ECO:0000256" key="1">
    <source>
        <dbReference type="ARBA" id="ARBA00008467"/>
    </source>
</evidence>
<dbReference type="PROSITE" id="PS52004">
    <property type="entry name" value="KS3_2"/>
    <property type="match status" value="1"/>
</dbReference>
<reference evidence="5" key="1">
    <citation type="submission" date="2021-12" db="EMBL/GenBank/DDBJ databases">
        <authorList>
            <person name="Criscuolo A."/>
        </authorList>
    </citation>
    <scope>NUCLEOTIDE SEQUENCE</scope>
    <source>
        <strain evidence="5">CIP111894</strain>
    </source>
</reference>
<evidence type="ECO:0000313" key="6">
    <source>
        <dbReference type="Proteomes" id="UP000838749"/>
    </source>
</evidence>
<dbReference type="EMBL" id="CAKMAB010000030">
    <property type="protein sequence ID" value="CAH1058198.1"/>
    <property type="molecule type" value="Genomic_DNA"/>
</dbReference>
<dbReference type="PANTHER" id="PTHR11712:SF336">
    <property type="entry name" value="3-OXOACYL-[ACYL-CARRIER-PROTEIN] SYNTHASE, MITOCHONDRIAL"/>
    <property type="match status" value="1"/>
</dbReference>
<gene>
    <name evidence="5" type="primary">fabF_3</name>
    <name evidence="5" type="ORF">PAECIP111894_04371</name>
</gene>
<dbReference type="InterPro" id="IPR014031">
    <property type="entry name" value="Ketoacyl_synth_C"/>
</dbReference>
<dbReference type="GO" id="GO:0004315">
    <property type="term" value="F:3-oxoacyl-[acyl-carrier-protein] synthase activity"/>
    <property type="evidence" value="ECO:0007669"/>
    <property type="project" value="UniProtKB-EC"/>
</dbReference>
<dbReference type="SMART" id="SM00825">
    <property type="entry name" value="PKS_KS"/>
    <property type="match status" value="1"/>
</dbReference>
<proteinExistence type="inferred from homology"/>
<dbReference type="CDD" id="cd00834">
    <property type="entry name" value="KAS_I_II"/>
    <property type="match status" value="1"/>
</dbReference>
<keyword evidence="5" id="KW-0012">Acyltransferase</keyword>
<dbReference type="Proteomes" id="UP000838749">
    <property type="component" value="Unassembled WGS sequence"/>
</dbReference>
<evidence type="ECO:0000256" key="3">
    <source>
        <dbReference type="RuleBase" id="RU003694"/>
    </source>
</evidence>
<evidence type="ECO:0000256" key="2">
    <source>
        <dbReference type="ARBA" id="ARBA00022679"/>
    </source>
</evidence>
<dbReference type="InterPro" id="IPR000794">
    <property type="entry name" value="Beta-ketoacyl_synthase"/>
</dbReference>
<sequence length="401" mass="43262">MKLAEGKPMERKVVVTGIGILCALGNNKVEVLKALADQTTGIKKAEMCSAYKDLEYVKVGISNFEQVELNHPEELDKIEKMTKQVLDEALRDAGLTVQDLEKEGLRASFSMSTSLAGTDHLLKYLDLGKQDPMWILKTRAFISRLAAAYKIGGGFYTTSSACAAGTAGAGIAFDLIRNGAADVVVTGGADHISLFSIFGFNALKSLSRDISKPFDAERDGINIGEASVFFIFEEYEHAKKRNARCYGEIIGYGLANDAYHITSPDPKGAGAIQAMTMALQDAKANKEEVGYINAHGTGTSANDQMELKAIREVFGDFPVVSSTKSRTGHCLGAAGSIELYFSLLSIYEGLLPETWNSRLDMEGDWSFKAANDSGPIEYALSNSFAFAGNAASILIRAMDHV</sequence>
<keyword evidence="6" id="KW-1185">Reference proteome</keyword>
<name>A0ABN8FJF9_9BACL</name>
<accession>A0ABN8FJF9</accession>
<dbReference type="InterPro" id="IPR014030">
    <property type="entry name" value="Ketoacyl_synth_N"/>
</dbReference>
<comment type="caution">
    <text evidence="5">The sequence shown here is derived from an EMBL/GenBank/DDBJ whole genome shotgun (WGS) entry which is preliminary data.</text>
</comment>